<comment type="caution">
    <text evidence="7">The sequence shown here is derived from an EMBL/GenBank/DDBJ whole genome shotgun (WGS) entry which is preliminary data.</text>
</comment>
<feature type="signal peptide" evidence="5">
    <location>
        <begin position="1"/>
        <end position="22"/>
    </location>
</feature>
<evidence type="ECO:0000313" key="8">
    <source>
        <dbReference type="Proteomes" id="UP000557717"/>
    </source>
</evidence>
<keyword evidence="8" id="KW-1185">Reference proteome</keyword>
<evidence type="ECO:0000256" key="1">
    <source>
        <dbReference type="ARBA" id="ARBA00022729"/>
    </source>
</evidence>
<dbReference type="EMBL" id="JACHFD010000007">
    <property type="protein sequence ID" value="MBB5351575.1"/>
    <property type="molecule type" value="Genomic_DNA"/>
</dbReference>
<protein>
    <submittedName>
        <fullName evidence="7">Endonuclease/exonuclease/phosphatase family metal-dependent hydrolase</fullName>
    </submittedName>
</protein>
<keyword evidence="4" id="KW-0813">Transport</keyword>
<dbReference type="SUPFAM" id="SSF56219">
    <property type="entry name" value="DNase I-like"/>
    <property type="match status" value="1"/>
</dbReference>
<dbReference type="RefSeq" id="WP_184017862.1">
    <property type="nucleotide sequence ID" value="NZ_JACHFD010000007.1"/>
</dbReference>
<accession>A0A840V0Q7</accession>
<evidence type="ECO:0000256" key="4">
    <source>
        <dbReference type="ARBA" id="ARBA00023065"/>
    </source>
</evidence>
<proteinExistence type="predicted"/>
<dbReference type="Proteomes" id="UP000557717">
    <property type="component" value="Unassembled WGS sequence"/>
</dbReference>
<evidence type="ECO:0000256" key="5">
    <source>
        <dbReference type="SAM" id="SignalP"/>
    </source>
</evidence>
<dbReference type="PROSITE" id="PS00018">
    <property type="entry name" value="EF_HAND_1"/>
    <property type="match status" value="1"/>
</dbReference>
<keyword evidence="7" id="KW-0255">Endonuclease</keyword>
<gene>
    <name evidence="7" type="ORF">HNR46_001812</name>
</gene>
<dbReference type="GO" id="GO:0016020">
    <property type="term" value="C:membrane"/>
    <property type="evidence" value="ECO:0007669"/>
    <property type="project" value="InterPro"/>
</dbReference>
<dbReference type="Pfam" id="PF03372">
    <property type="entry name" value="Exo_endo_phos"/>
    <property type="match status" value="1"/>
</dbReference>
<sequence length="694" mass="74301">MKAALPFFSGLGLTLLALPLRADIAETFDAGWSDASYSNISTWDHSGVGIWESNDAVVATQNARTGSSVRLNKSSAAYLEFKGSDGQGVDGGIGTVSFWVRHWNGDGTEITFAIEVNASNTGWAEVATGSTSSTNYEECRRSLNLTGDDLRIRIRPTSAPERLVIDDFSLTTEGGEPEPDLPEIAFASPTSTFLESGGAMRIPVTLSEAATASAQIQIVGGSASTPDDFVLRSTTVTFDSDTTTQWVELEVTNDDLAEGPETIDLRLTAASGATVSTTGHTVTLLDDDSASSNTGETLVIASANITSGNYQEYEAAGDRILQAIGADVIGIQELNVPDSGGVRDWVDRVFGADFHYMIEPGSDSIPCGVISRYPITASGEWDDPQVSDRDFAWATIDIPGEKDLHVISVHLHGSGGTGSRNTEAGVLVERTRASFPADDYIVLCGDFNTTTRTESAVTTLKQIFSDDHVPVGRDGNDNTNLNRNKPYDWVMPNAALEVLHQAYTIGGITFPDGCVFDTREWSPTPSPAQIGDSGVSMMQHMAVVKAYQLPSETENSRTSHGTPQSWLELHQLGPDFESSDLLDSDGDGQLNWQEYQANTDPLDPQSHFSILSVQAAQGGVSVTCSTRPGRAYTIEFSDDQLTEWTPFLQSSLATFVETSAVSATHTFVDDFSGTTSGAAPISGRRFYRVGVAIP</sequence>
<reference evidence="7 8" key="1">
    <citation type="submission" date="2020-08" db="EMBL/GenBank/DDBJ databases">
        <title>Genomic Encyclopedia of Type Strains, Phase IV (KMG-IV): sequencing the most valuable type-strain genomes for metagenomic binning, comparative biology and taxonomic classification.</title>
        <authorList>
            <person name="Goeker M."/>
        </authorList>
    </citation>
    <scope>NUCLEOTIDE SEQUENCE [LARGE SCALE GENOMIC DNA]</scope>
    <source>
        <strain evidence="7 8">YC6886</strain>
    </source>
</reference>
<dbReference type="GO" id="GO:0004519">
    <property type="term" value="F:endonuclease activity"/>
    <property type="evidence" value="ECO:0007669"/>
    <property type="project" value="UniProtKB-KW"/>
</dbReference>
<dbReference type="SMART" id="SM00237">
    <property type="entry name" value="Calx_beta"/>
    <property type="match status" value="1"/>
</dbReference>
<dbReference type="GO" id="GO:0030001">
    <property type="term" value="P:metal ion transport"/>
    <property type="evidence" value="ECO:0007669"/>
    <property type="project" value="TreeGrafter"/>
</dbReference>
<dbReference type="InterPro" id="IPR051171">
    <property type="entry name" value="CaCA"/>
</dbReference>
<keyword evidence="7" id="KW-0540">Nuclease</keyword>
<dbReference type="InterPro" id="IPR036691">
    <property type="entry name" value="Endo/exonu/phosph_ase_sf"/>
</dbReference>
<keyword evidence="7" id="KW-0378">Hydrolase</keyword>
<dbReference type="Pfam" id="PF03160">
    <property type="entry name" value="Calx-beta"/>
    <property type="match status" value="1"/>
</dbReference>
<evidence type="ECO:0000256" key="2">
    <source>
        <dbReference type="ARBA" id="ARBA00022737"/>
    </source>
</evidence>
<dbReference type="SUPFAM" id="SSF141072">
    <property type="entry name" value="CalX-like"/>
    <property type="match status" value="1"/>
</dbReference>
<organism evidence="7 8">
    <name type="scientific">Haloferula luteola</name>
    <dbReference type="NCBI Taxonomy" id="595692"/>
    <lineage>
        <taxon>Bacteria</taxon>
        <taxon>Pseudomonadati</taxon>
        <taxon>Verrucomicrobiota</taxon>
        <taxon>Verrucomicrobiia</taxon>
        <taxon>Verrucomicrobiales</taxon>
        <taxon>Verrucomicrobiaceae</taxon>
        <taxon>Haloferula</taxon>
    </lineage>
</organism>
<keyword evidence="1 5" id="KW-0732">Signal</keyword>
<dbReference type="InterPro" id="IPR038081">
    <property type="entry name" value="CalX-like_sf"/>
</dbReference>
<keyword evidence="4" id="KW-0406">Ion transport</keyword>
<feature type="chain" id="PRO_5032967183" evidence="5">
    <location>
        <begin position="23"/>
        <end position="694"/>
    </location>
</feature>
<dbReference type="GO" id="GO:0007154">
    <property type="term" value="P:cell communication"/>
    <property type="evidence" value="ECO:0007669"/>
    <property type="project" value="InterPro"/>
</dbReference>
<dbReference type="PANTHER" id="PTHR11878">
    <property type="entry name" value="SODIUM/CALCIUM EXCHANGER"/>
    <property type="match status" value="1"/>
</dbReference>
<evidence type="ECO:0000313" key="7">
    <source>
        <dbReference type="EMBL" id="MBB5351575.1"/>
    </source>
</evidence>
<evidence type="ECO:0000259" key="6">
    <source>
        <dbReference type="SMART" id="SM00237"/>
    </source>
</evidence>
<keyword evidence="3" id="KW-0106">Calcium</keyword>
<dbReference type="PANTHER" id="PTHR11878:SF65">
    <property type="entry name" value="NA_CA-EXCHANGE PROTEIN, ISOFORM G"/>
    <property type="match status" value="1"/>
</dbReference>
<dbReference type="InterPro" id="IPR018247">
    <property type="entry name" value="EF_Hand_1_Ca_BS"/>
</dbReference>
<dbReference type="AlphaFoldDB" id="A0A840V0Q7"/>
<feature type="domain" description="Calx-beta" evidence="6">
    <location>
        <begin position="171"/>
        <end position="268"/>
    </location>
</feature>
<keyword evidence="7" id="KW-0269">Exonuclease</keyword>
<dbReference type="InterPro" id="IPR003644">
    <property type="entry name" value="Calx_beta"/>
</dbReference>
<name>A0A840V0Q7_9BACT</name>
<dbReference type="GO" id="GO:0004527">
    <property type="term" value="F:exonuclease activity"/>
    <property type="evidence" value="ECO:0007669"/>
    <property type="project" value="UniProtKB-KW"/>
</dbReference>
<dbReference type="Gene3D" id="3.60.10.10">
    <property type="entry name" value="Endonuclease/exonuclease/phosphatase"/>
    <property type="match status" value="1"/>
</dbReference>
<evidence type="ECO:0000256" key="3">
    <source>
        <dbReference type="ARBA" id="ARBA00022837"/>
    </source>
</evidence>
<keyword evidence="2" id="KW-0677">Repeat</keyword>
<dbReference type="InterPro" id="IPR005135">
    <property type="entry name" value="Endo/exonuclease/phosphatase"/>
</dbReference>
<dbReference type="Gene3D" id="2.60.40.2030">
    <property type="match status" value="1"/>
</dbReference>